<dbReference type="AlphaFoldDB" id="A0A366HKN5"/>
<keyword evidence="1" id="KW-0732">Signal</keyword>
<dbReference type="EMBL" id="QNRR01000006">
    <property type="protein sequence ID" value="RBP42589.1"/>
    <property type="molecule type" value="Genomic_DNA"/>
</dbReference>
<reference evidence="2 3" key="1">
    <citation type="submission" date="2018-06" db="EMBL/GenBank/DDBJ databases">
        <title>Genomic Encyclopedia of Type Strains, Phase IV (KMG-IV): sequencing the most valuable type-strain genomes for metagenomic binning, comparative biology and taxonomic classification.</title>
        <authorList>
            <person name="Goeker M."/>
        </authorList>
    </citation>
    <scope>NUCLEOTIDE SEQUENCE [LARGE SCALE GENOMIC DNA]</scope>
    <source>
        <strain evidence="2 3">DSM 25532</strain>
    </source>
</reference>
<accession>A0A366HKN5</accession>
<comment type="caution">
    <text evidence="2">The sequence shown here is derived from an EMBL/GenBank/DDBJ whole genome shotgun (WGS) entry which is preliminary data.</text>
</comment>
<evidence type="ECO:0008006" key="4">
    <source>
        <dbReference type="Google" id="ProtNLM"/>
    </source>
</evidence>
<dbReference type="InterPro" id="IPR036514">
    <property type="entry name" value="SGNH_hydro_sf"/>
</dbReference>
<evidence type="ECO:0000256" key="1">
    <source>
        <dbReference type="SAM" id="SignalP"/>
    </source>
</evidence>
<dbReference type="Proteomes" id="UP000253426">
    <property type="component" value="Unassembled WGS sequence"/>
</dbReference>
<feature type="chain" id="PRO_5017034498" description="GDSL-like lipase/acylhydrolase family protein" evidence="1">
    <location>
        <begin position="23"/>
        <end position="442"/>
    </location>
</feature>
<dbReference type="SUPFAM" id="SSF52266">
    <property type="entry name" value="SGNH hydrolase"/>
    <property type="match status" value="1"/>
</dbReference>
<feature type="signal peptide" evidence="1">
    <location>
        <begin position="1"/>
        <end position="22"/>
    </location>
</feature>
<dbReference type="RefSeq" id="WP_113959706.1">
    <property type="nucleotide sequence ID" value="NZ_QNRR01000006.1"/>
</dbReference>
<gene>
    <name evidence="2" type="ORF">DES53_106298</name>
</gene>
<keyword evidence="3" id="KW-1185">Reference proteome</keyword>
<evidence type="ECO:0000313" key="2">
    <source>
        <dbReference type="EMBL" id="RBP42589.1"/>
    </source>
</evidence>
<protein>
    <recommendedName>
        <fullName evidence="4">GDSL-like lipase/acylhydrolase family protein</fullName>
    </recommendedName>
</protein>
<sequence>MRLSASLLFCSLVLLLIPSCNERQQAQKPEIRVEVERVAASKAKTPEDVRPYDEALTWHEYKVKRVLSGKLEAPVIRVAHWSVIAAKSVPVSDKQGEEVTLQVVPFDSVEDIKDIAASDDLEITAEEPPRFLDLSQSLAQQSTPSVVRLDYRGNVSDQMQIYWKVRGQLQAVVMGNSHATKGVCPREFFGQENWSTPVMLNLAPAGGNNKLQCLMIREYVEPLPKLKWVMWVVSARTFNKERTDERKYEEFTASPGWQYDQKHKATLWPVPASDKVVSATELEALNITGCDEWGWEGRKQTNLPKSLEEQRKQILQLCDSERFAWSEDIFAEFKATAQQLAKKGVKVLLFTTPLHPYTKDAAASDPDGTTHEGFREVVQHMQKLDAETPGLWFQDFHKDGVHDFPPDEFYDVDHLNRKGTARLAEKIRPWMEECEKEVAASR</sequence>
<evidence type="ECO:0000313" key="3">
    <source>
        <dbReference type="Proteomes" id="UP000253426"/>
    </source>
</evidence>
<name>A0A366HKN5_9BACT</name>
<organism evidence="2 3">
    <name type="scientific">Roseimicrobium gellanilyticum</name>
    <dbReference type="NCBI Taxonomy" id="748857"/>
    <lineage>
        <taxon>Bacteria</taxon>
        <taxon>Pseudomonadati</taxon>
        <taxon>Verrucomicrobiota</taxon>
        <taxon>Verrucomicrobiia</taxon>
        <taxon>Verrucomicrobiales</taxon>
        <taxon>Verrucomicrobiaceae</taxon>
        <taxon>Roseimicrobium</taxon>
    </lineage>
</organism>
<dbReference type="GO" id="GO:0016788">
    <property type="term" value="F:hydrolase activity, acting on ester bonds"/>
    <property type="evidence" value="ECO:0007669"/>
    <property type="project" value="UniProtKB-ARBA"/>
</dbReference>
<dbReference type="OrthoDB" id="177863at2"/>
<dbReference type="Gene3D" id="3.40.50.1110">
    <property type="entry name" value="SGNH hydrolase"/>
    <property type="match status" value="1"/>
</dbReference>
<proteinExistence type="predicted"/>